<evidence type="ECO:0000256" key="11">
    <source>
        <dbReference type="ARBA" id="ARBA00023317"/>
    </source>
</evidence>
<keyword evidence="8" id="KW-0865">Zymogen</keyword>
<feature type="binding site" evidence="12">
    <location>
        <position position="235"/>
    </location>
    <ligand>
        <name>S-methyl-5'-thioadenosine</name>
        <dbReference type="ChEBI" id="CHEBI:17509"/>
    </ligand>
</feature>
<evidence type="ECO:0000256" key="1">
    <source>
        <dbReference type="ARBA" id="ARBA00001928"/>
    </source>
</evidence>
<dbReference type="PROSITE" id="PS51006">
    <property type="entry name" value="PABS_2"/>
    <property type="match status" value="1"/>
</dbReference>
<dbReference type="PANTHER" id="PTHR11558">
    <property type="entry name" value="SPERMIDINE/SPERMINE SYNTHASE"/>
    <property type="match status" value="1"/>
</dbReference>
<comment type="function">
    <text evidence="12">Catalyzes the irreversible transfer of a propylamine group from the amino donor S-adenosylmethioninamine (decarboxy-AdoMet) to putrescine (1,4-diaminobutane) to yield spermidine.</text>
</comment>
<evidence type="ECO:0000256" key="5">
    <source>
        <dbReference type="ARBA" id="ARBA00022813"/>
    </source>
</evidence>
<feature type="active site" description="Proton acceptor" evidence="12 13">
    <location>
        <position position="290"/>
    </location>
</feature>
<keyword evidence="16" id="KW-1185">Reference proteome</keyword>
<dbReference type="Proteomes" id="UP000177515">
    <property type="component" value="Chromosome 2"/>
</dbReference>
<evidence type="ECO:0000313" key="15">
    <source>
        <dbReference type="EMBL" id="AOZ08780.1"/>
    </source>
</evidence>
<comment type="pathway">
    <text evidence="12">Amine and polyamine biosynthesis; spermidine biosynthesis; spermidine from putrescine: step 1/1.</text>
</comment>
<evidence type="ECO:0000313" key="16">
    <source>
        <dbReference type="Proteomes" id="UP000177515"/>
    </source>
</evidence>
<keyword evidence="5" id="KW-0068">Autocatalytic cleavage</keyword>
<evidence type="ECO:0000256" key="8">
    <source>
        <dbReference type="ARBA" id="ARBA00023145"/>
    </source>
</evidence>
<dbReference type="InterPro" id="IPR037163">
    <property type="entry name" value="Spermidine_synt_N_sf"/>
</dbReference>
<dbReference type="InterPro" id="IPR029063">
    <property type="entry name" value="SAM-dependent_MTases_sf"/>
</dbReference>
<dbReference type="SUPFAM" id="SSF56276">
    <property type="entry name" value="S-adenosylmethionine decarboxylase"/>
    <property type="match status" value="1"/>
</dbReference>
<dbReference type="EMBL" id="CP017755">
    <property type="protein sequence ID" value="AOZ08780.1"/>
    <property type="molecule type" value="Genomic_DNA"/>
</dbReference>
<dbReference type="Gene3D" id="3.40.50.150">
    <property type="entry name" value="Vaccinia Virus protein VP39"/>
    <property type="match status" value="1"/>
</dbReference>
<evidence type="ECO:0000256" key="3">
    <source>
        <dbReference type="ARBA" id="ARBA00022679"/>
    </source>
</evidence>
<proteinExistence type="inferred from homology"/>
<evidence type="ECO:0000259" key="14">
    <source>
        <dbReference type="PROSITE" id="PS51006"/>
    </source>
</evidence>
<dbReference type="InterPro" id="IPR016067">
    <property type="entry name" value="S-AdoMet_deCO2ase_core"/>
</dbReference>
<dbReference type="EC" id="2.5.1.16" evidence="12"/>
<keyword evidence="6 12" id="KW-0745">Spermidine biosynthesis</keyword>
<keyword evidence="9" id="KW-0456">Lyase</keyword>
<dbReference type="CDD" id="cd02440">
    <property type="entry name" value="AdoMet_MTases"/>
    <property type="match status" value="1"/>
</dbReference>
<feature type="binding site" evidence="12">
    <location>
        <position position="160"/>
    </location>
    <ligand>
        <name>S-methyl-5'-thioadenosine</name>
        <dbReference type="ChEBI" id="CHEBI:17509"/>
    </ligand>
</feature>
<dbReference type="InterPro" id="IPR030374">
    <property type="entry name" value="PABS"/>
</dbReference>
<dbReference type="SUPFAM" id="SSF53335">
    <property type="entry name" value="S-adenosyl-L-methionine-dependent methyltransferases"/>
    <property type="match status" value="1"/>
</dbReference>
<accession>A0ABN4TSZ2</accession>
<sequence length="423" mass="46230">MHGLHLTADLYGCQCDPALLTDETALAELCRQAVAGAGLSLVAQKYHPFPRWRGQPGGVTGACLLAESHLAVHTWPERGGVTLDVYVCNFSANNSPKAEALLDALLVAFAPAQQSTNRILRGSDEPQDNANELLLEWLNADCAYGFRATRRLETLRSAHQLLEVFDTPQWGRLLRIDGRYMTSERDEFFYHEPMAHAAALAHPAPRSALVLGGGDGGCSEELLKHPGLERLVLAELDAEVVRLARKHLHAIHRGAFEDARLALRIGDGLAYMEAQAADPQGERFDLIVLDLTDPDTPAHPLYGETALRVAGQLLAPGGALTLHIGSPVFQREQVARQLALLGRLFAHVRPFGLYVPLYGCYWGMACVSDTLDPLAVPAETIDERIRTRGIGALRYYNGAVHQAQFALPNFYRELLPGQGTPTC</sequence>
<dbReference type="NCBIfam" id="TIGR03330">
    <property type="entry name" value="SAM_DCase_Bsu"/>
    <property type="match status" value="1"/>
</dbReference>
<dbReference type="HAMAP" id="MF_00198">
    <property type="entry name" value="Spermidine_synth"/>
    <property type="match status" value="1"/>
</dbReference>
<evidence type="ECO:0000256" key="7">
    <source>
        <dbReference type="ARBA" id="ARBA00023115"/>
    </source>
</evidence>
<comment type="subunit">
    <text evidence="12">Homodimer or homotetramer.</text>
</comment>
<dbReference type="InterPro" id="IPR001045">
    <property type="entry name" value="Spermi_synthase"/>
</dbReference>
<comment type="similarity">
    <text evidence="2 12">Belongs to the spermidine/spermine synthase family.</text>
</comment>
<feature type="binding site" evidence="12">
    <location>
        <begin position="267"/>
        <end position="268"/>
    </location>
    <ligand>
        <name>S-methyl-5'-thioadenosine</name>
        <dbReference type="ChEBI" id="CHEBI:17509"/>
    </ligand>
</feature>
<gene>
    <name evidence="12" type="primary">speE</name>
    <name evidence="15" type="ORF">BKK80_23035</name>
</gene>
<dbReference type="Pfam" id="PF01564">
    <property type="entry name" value="Spermine_synth"/>
    <property type="match status" value="1"/>
</dbReference>
<evidence type="ECO:0000256" key="6">
    <source>
        <dbReference type="ARBA" id="ARBA00023066"/>
    </source>
</evidence>
<keyword evidence="11" id="KW-0670">Pyruvate</keyword>
<reference evidence="15 16" key="1">
    <citation type="submission" date="2016-10" db="EMBL/GenBank/DDBJ databases">
        <title>Complete genome sequences of three Cupriavidus strains isolated from various Malaysian environments.</title>
        <authorList>
            <person name="Abdullah A.A.-A."/>
            <person name="Shafie N.A.H."/>
            <person name="Lau N.S."/>
        </authorList>
    </citation>
    <scope>NUCLEOTIDE SEQUENCE [LARGE SCALE GENOMIC DNA]</scope>
    <source>
        <strain evidence="15 16">USMAA1020</strain>
    </source>
</reference>
<dbReference type="InterPro" id="IPR017716">
    <property type="entry name" value="S-AdoMet_deCOase_pro-enz"/>
</dbReference>
<organism evidence="15 16">
    <name type="scientific">Cupriavidus malaysiensis</name>
    <dbReference type="NCBI Taxonomy" id="367825"/>
    <lineage>
        <taxon>Bacteria</taxon>
        <taxon>Pseudomonadati</taxon>
        <taxon>Pseudomonadota</taxon>
        <taxon>Betaproteobacteria</taxon>
        <taxon>Burkholderiales</taxon>
        <taxon>Burkholderiaceae</taxon>
        <taxon>Cupriavidus</taxon>
    </lineage>
</organism>
<dbReference type="PANTHER" id="PTHR11558:SF11">
    <property type="entry name" value="SPERMIDINE SYNTHASE"/>
    <property type="match status" value="1"/>
</dbReference>
<evidence type="ECO:0000256" key="9">
    <source>
        <dbReference type="ARBA" id="ARBA00023239"/>
    </source>
</evidence>
<protein>
    <recommendedName>
        <fullName evidence="12">Polyamine aminopropyltransferase</fullName>
    </recommendedName>
    <alternativeName>
        <fullName evidence="12">Putrescine aminopropyltransferase</fullName>
        <shortName evidence="12">PAPT</shortName>
    </alternativeName>
    <alternativeName>
        <fullName evidence="12">Spermidine synthase</fullName>
        <shortName evidence="12">SPDS</shortName>
        <shortName evidence="12">SPDSY</shortName>
        <ecNumber evidence="12">2.5.1.16</ecNumber>
    </alternativeName>
</protein>
<comment type="catalytic activity">
    <reaction evidence="12">
        <text>S-adenosyl 3-(methylsulfanyl)propylamine + putrescine = S-methyl-5'-thioadenosine + spermidine + H(+)</text>
        <dbReference type="Rhea" id="RHEA:12721"/>
        <dbReference type="ChEBI" id="CHEBI:15378"/>
        <dbReference type="ChEBI" id="CHEBI:17509"/>
        <dbReference type="ChEBI" id="CHEBI:57443"/>
        <dbReference type="ChEBI" id="CHEBI:57834"/>
        <dbReference type="ChEBI" id="CHEBI:326268"/>
        <dbReference type="EC" id="2.5.1.16"/>
    </reaction>
</comment>
<dbReference type="RefSeq" id="WP_071071454.1">
    <property type="nucleotide sequence ID" value="NZ_CP017755.1"/>
</dbReference>
<comment type="cofactor">
    <cofactor evidence="1">
        <name>pyruvate</name>
        <dbReference type="ChEBI" id="CHEBI:15361"/>
    </cofactor>
</comment>
<keyword evidence="10" id="KW-0704">Schiff base</keyword>
<evidence type="ECO:0000256" key="13">
    <source>
        <dbReference type="PROSITE-ProRule" id="PRU00354"/>
    </source>
</evidence>
<keyword evidence="3 12" id="KW-0808">Transferase</keyword>
<dbReference type="NCBIfam" id="NF002010">
    <property type="entry name" value="PRK00811.1"/>
    <property type="match status" value="1"/>
</dbReference>
<dbReference type="Pfam" id="PF02675">
    <property type="entry name" value="AdoMet_dc"/>
    <property type="match status" value="1"/>
</dbReference>
<feature type="domain" description="PABS" evidence="14">
    <location>
        <begin position="131"/>
        <end position="369"/>
    </location>
</feature>
<evidence type="ECO:0000256" key="4">
    <source>
        <dbReference type="ARBA" id="ARBA00022793"/>
    </source>
</evidence>
<comment type="caution">
    <text evidence="12">Lacks conserved residue(s) required for the propagation of feature annotation.</text>
</comment>
<keyword evidence="4" id="KW-0210">Decarboxylase</keyword>
<evidence type="ECO:0000256" key="2">
    <source>
        <dbReference type="ARBA" id="ARBA00007867"/>
    </source>
</evidence>
<evidence type="ECO:0000256" key="12">
    <source>
        <dbReference type="HAMAP-Rule" id="MF_00198"/>
    </source>
</evidence>
<evidence type="ECO:0000256" key="10">
    <source>
        <dbReference type="ARBA" id="ARBA00023270"/>
    </source>
</evidence>
<dbReference type="Gene3D" id="3.60.90.10">
    <property type="entry name" value="S-adenosylmethionine decarboxylase"/>
    <property type="match status" value="1"/>
</dbReference>
<name>A0ABN4TSZ2_9BURK</name>
<keyword evidence="7 12" id="KW-0620">Polyamine biosynthesis</keyword>
<feature type="binding site" evidence="12">
    <location>
        <position position="215"/>
    </location>
    <ligand>
        <name>spermidine</name>
        <dbReference type="ChEBI" id="CHEBI:57834"/>
    </ligand>
</feature>
<feature type="binding site" evidence="12">
    <location>
        <position position="297"/>
    </location>
    <ligand>
        <name>S-methyl-5'-thioadenosine</name>
        <dbReference type="ChEBI" id="CHEBI:17509"/>
    </ligand>
</feature>
<dbReference type="InterPro" id="IPR003826">
    <property type="entry name" value="AdoMetDC_fam_prok"/>
</dbReference>
<dbReference type="Gene3D" id="2.30.140.10">
    <property type="entry name" value="Spermidine synthase, tetramerisation domain"/>
    <property type="match status" value="1"/>
</dbReference>
<feature type="binding site" evidence="12">
    <location>
        <position position="191"/>
    </location>
    <ligand>
        <name>spermidine</name>
        <dbReference type="ChEBI" id="CHEBI:57834"/>
    </ligand>
</feature>